<dbReference type="AlphaFoldDB" id="A0A8C9GVC4"/>
<evidence type="ECO:0000256" key="7">
    <source>
        <dbReference type="ARBA" id="ARBA00022989"/>
    </source>
</evidence>
<keyword evidence="14" id="KW-1185">Reference proteome</keyword>
<dbReference type="PRINTS" id="PR01534">
    <property type="entry name" value="VOMERONASL1R"/>
</dbReference>
<sequence length="307" mass="33630">MCGIFLAFLLRHSLCVYFPRKMNKNKKLSSFIAIRNAAFSEVGIGISANAMLLLFHILTCLLKHRIRPTDLIIGHVALIHIILLLPTGFIATDIFGSQDSGDDIKHKSVMYMYRLMRGLSISTTCLLSVLPAITCNPRSSCLAMFKDSHITSHIAFSSCGSSTYPLGEASESPLFPSKMLPQIALHLSLSCSVWPLSCFLGQTIFILMTFQDVSLAGLMALSSGYMVILLSRHNRQSQHFHSTNLSPKAPPEKMATQTILLLVSYFVIVCIVDCVVTSSSGLMLVDNGCATISPSVLLKDNKSLIIQ</sequence>
<evidence type="ECO:0000313" key="14">
    <source>
        <dbReference type="Proteomes" id="UP000694416"/>
    </source>
</evidence>
<feature type="transmembrane region" description="Helical" evidence="12">
    <location>
        <begin position="71"/>
        <end position="91"/>
    </location>
</feature>
<keyword evidence="8 12" id="KW-0297">G-protein coupled receptor</keyword>
<evidence type="ECO:0000256" key="9">
    <source>
        <dbReference type="ARBA" id="ARBA00023136"/>
    </source>
</evidence>
<dbReference type="Pfam" id="PF03402">
    <property type="entry name" value="V1R"/>
    <property type="match status" value="1"/>
</dbReference>
<dbReference type="PANTHER" id="PTHR24062">
    <property type="entry name" value="VOMERONASAL TYPE-1 RECEPTOR"/>
    <property type="match status" value="1"/>
</dbReference>
<dbReference type="SUPFAM" id="SSF81321">
    <property type="entry name" value="Family A G protein-coupled receptor-like"/>
    <property type="match status" value="1"/>
</dbReference>
<reference evidence="13" key="2">
    <citation type="submission" date="2025-09" db="UniProtKB">
        <authorList>
            <consortium name="Ensembl"/>
        </authorList>
    </citation>
    <scope>IDENTIFICATION</scope>
</reference>
<feature type="transmembrane region" description="Helical" evidence="12">
    <location>
        <begin position="111"/>
        <end position="130"/>
    </location>
</feature>
<evidence type="ECO:0000256" key="5">
    <source>
        <dbReference type="ARBA" id="ARBA00022507"/>
    </source>
</evidence>
<evidence type="ECO:0000256" key="10">
    <source>
        <dbReference type="ARBA" id="ARBA00023170"/>
    </source>
</evidence>
<feature type="transmembrane region" description="Helical" evidence="12">
    <location>
        <begin position="39"/>
        <end position="59"/>
    </location>
</feature>
<feature type="transmembrane region" description="Helical" evidence="12">
    <location>
        <begin position="259"/>
        <end position="285"/>
    </location>
</feature>
<evidence type="ECO:0000256" key="11">
    <source>
        <dbReference type="ARBA" id="ARBA00023224"/>
    </source>
</evidence>
<comment type="subcellular location">
    <subcellularLocation>
        <location evidence="2 12">Cell membrane</location>
        <topology evidence="2 12">Multi-pass membrane protein</topology>
    </subcellularLocation>
</comment>
<evidence type="ECO:0000256" key="2">
    <source>
        <dbReference type="ARBA" id="ARBA00004651"/>
    </source>
</evidence>
<reference evidence="13" key="1">
    <citation type="submission" date="2025-08" db="UniProtKB">
        <authorList>
            <consortium name="Ensembl"/>
        </authorList>
    </citation>
    <scope>IDENTIFICATION</scope>
</reference>
<comment type="similarity">
    <text evidence="3 12">Belongs to the G-protein coupled receptor 1 family.</text>
</comment>
<name>A0A8C9GVC4_9PRIM</name>
<keyword evidence="10 12" id="KW-0675">Receptor</keyword>
<dbReference type="InterPro" id="IPR004072">
    <property type="entry name" value="Vmron_rcpt_1"/>
</dbReference>
<organism evidence="13 14">
    <name type="scientific">Piliocolobus tephrosceles</name>
    <name type="common">Ugandan red Colobus</name>
    <dbReference type="NCBI Taxonomy" id="591936"/>
    <lineage>
        <taxon>Eukaryota</taxon>
        <taxon>Metazoa</taxon>
        <taxon>Chordata</taxon>
        <taxon>Craniata</taxon>
        <taxon>Vertebrata</taxon>
        <taxon>Euteleostomi</taxon>
        <taxon>Mammalia</taxon>
        <taxon>Eutheria</taxon>
        <taxon>Euarchontoglires</taxon>
        <taxon>Primates</taxon>
        <taxon>Haplorrhini</taxon>
        <taxon>Catarrhini</taxon>
        <taxon>Cercopithecidae</taxon>
        <taxon>Colobinae</taxon>
        <taxon>Piliocolobus</taxon>
    </lineage>
</organism>
<dbReference type="Ensembl" id="ENSPTET00000015842.1">
    <property type="protein sequence ID" value="ENSPTEP00000010445.1"/>
    <property type="gene ID" value="ENSPTEG00000011837.1"/>
</dbReference>
<evidence type="ECO:0000256" key="6">
    <source>
        <dbReference type="ARBA" id="ARBA00022692"/>
    </source>
</evidence>
<keyword evidence="11 12" id="KW-0807">Transducer</keyword>
<keyword evidence="6 12" id="KW-0812">Transmembrane</keyword>
<feature type="transmembrane region" description="Helical" evidence="12">
    <location>
        <begin position="183"/>
        <end position="207"/>
    </location>
</feature>
<keyword evidence="9 12" id="KW-0472">Membrane</keyword>
<evidence type="ECO:0000256" key="8">
    <source>
        <dbReference type="ARBA" id="ARBA00023040"/>
    </source>
</evidence>
<evidence type="ECO:0000256" key="4">
    <source>
        <dbReference type="ARBA" id="ARBA00022475"/>
    </source>
</evidence>
<dbReference type="Proteomes" id="UP000694416">
    <property type="component" value="Unplaced"/>
</dbReference>
<feature type="transmembrane region" description="Helical" evidence="12">
    <location>
        <begin position="213"/>
        <end position="231"/>
    </location>
</feature>
<protein>
    <recommendedName>
        <fullName evidence="12">Vomeronasal type-1 receptor</fullName>
    </recommendedName>
</protein>
<accession>A0A8C9GVC4</accession>
<evidence type="ECO:0000256" key="1">
    <source>
        <dbReference type="ARBA" id="ARBA00003878"/>
    </source>
</evidence>
<evidence type="ECO:0000256" key="3">
    <source>
        <dbReference type="ARBA" id="ARBA00010663"/>
    </source>
</evidence>
<evidence type="ECO:0000256" key="12">
    <source>
        <dbReference type="RuleBase" id="RU364061"/>
    </source>
</evidence>
<proteinExistence type="inferred from homology"/>
<dbReference type="GO" id="GO:0016503">
    <property type="term" value="F:pheromone receptor activity"/>
    <property type="evidence" value="ECO:0007669"/>
    <property type="project" value="InterPro"/>
</dbReference>
<dbReference type="GO" id="GO:0005886">
    <property type="term" value="C:plasma membrane"/>
    <property type="evidence" value="ECO:0007669"/>
    <property type="project" value="UniProtKB-SubCell"/>
</dbReference>
<keyword evidence="7 12" id="KW-1133">Transmembrane helix</keyword>
<keyword evidence="4 12" id="KW-1003">Cell membrane</keyword>
<evidence type="ECO:0000313" key="13">
    <source>
        <dbReference type="Ensembl" id="ENSPTEP00000010445.1"/>
    </source>
</evidence>
<comment type="function">
    <text evidence="1">Putative pheromone receptor.</text>
</comment>
<keyword evidence="5 12" id="KW-0589">Pheromone response</keyword>
<dbReference type="GO" id="GO:0019236">
    <property type="term" value="P:response to pheromone"/>
    <property type="evidence" value="ECO:0007669"/>
    <property type="project" value="UniProtKB-KW"/>
</dbReference>